<feature type="region of interest" description="Disordered" evidence="1">
    <location>
        <begin position="234"/>
        <end position="264"/>
    </location>
</feature>
<feature type="region of interest" description="Disordered" evidence="1">
    <location>
        <begin position="633"/>
        <end position="674"/>
    </location>
</feature>
<accession>A0A0D7AXG2</accession>
<feature type="compositionally biased region" description="Basic and acidic residues" evidence="1">
    <location>
        <begin position="633"/>
        <end position="663"/>
    </location>
</feature>
<evidence type="ECO:0000256" key="1">
    <source>
        <dbReference type="SAM" id="MobiDB-lite"/>
    </source>
</evidence>
<dbReference type="OrthoDB" id="3053951at2759"/>
<name>A0A0D7AXG2_9AGAR</name>
<feature type="region of interest" description="Disordered" evidence="1">
    <location>
        <begin position="284"/>
        <end position="307"/>
    </location>
</feature>
<evidence type="ECO:0000313" key="2">
    <source>
        <dbReference type="EMBL" id="KIY63063.1"/>
    </source>
</evidence>
<dbReference type="AlphaFoldDB" id="A0A0D7AXG2"/>
<feature type="region of interest" description="Disordered" evidence="1">
    <location>
        <begin position="10"/>
        <end position="53"/>
    </location>
</feature>
<organism evidence="2 3">
    <name type="scientific">Cylindrobasidium torrendii FP15055 ss-10</name>
    <dbReference type="NCBI Taxonomy" id="1314674"/>
    <lineage>
        <taxon>Eukaryota</taxon>
        <taxon>Fungi</taxon>
        <taxon>Dikarya</taxon>
        <taxon>Basidiomycota</taxon>
        <taxon>Agaricomycotina</taxon>
        <taxon>Agaricomycetes</taxon>
        <taxon>Agaricomycetidae</taxon>
        <taxon>Agaricales</taxon>
        <taxon>Marasmiineae</taxon>
        <taxon>Physalacriaceae</taxon>
        <taxon>Cylindrobasidium</taxon>
    </lineage>
</organism>
<dbReference type="Proteomes" id="UP000054007">
    <property type="component" value="Unassembled WGS sequence"/>
</dbReference>
<reference evidence="2 3" key="1">
    <citation type="journal article" date="2015" name="Fungal Genet. Biol.">
        <title>Evolution of novel wood decay mechanisms in Agaricales revealed by the genome sequences of Fistulina hepatica and Cylindrobasidium torrendii.</title>
        <authorList>
            <person name="Floudas D."/>
            <person name="Held B.W."/>
            <person name="Riley R."/>
            <person name="Nagy L.G."/>
            <person name="Koehler G."/>
            <person name="Ransdell A.S."/>
            <person name="Younus H."/>
            <person name="Chow J."/>
            <person name="Chiniquy J."/>
            <person name="Lipzen A."/>
            <person name="Tritt A."/>
            <person name="Sun H."/>
            <person name="Haridas S."/>
            <person name="LaButti K."/>
            <person name="Ohm R.A."/>
            <person name="Kues U."/>
            <person name="Blanchette R.A."/>
            <person name="Grigoriev I.V."/>
            <person name="Minto R.E."/>
            <person name="Hibbett D.S."/>
        </authorList>
    </citation>
    <scope>NUCLEOTIDE SEQUENCE [LARGE SCALE GENOMIC DNA]</scope>
    <source>
        <strain evidence="2 3">FP15055 ss-10</strain>
    </source>
</reference>
<sequence>MPLCFWRKRSRLSDEESVPTTVEEHEEVIMPKAKNASGGDGVAGPSSKAPKVKAPIPKIYSDARGNTWQDHGDMNIDWDKPLRVEGEKVHRPDEDGGGVWIDENGNAVPRKLHKEPRRKGIGGLFRKKKHSVLPDPAAAQIAEGHGFLRQASDLMHQHRNSLGSGLGEADERWATLFTVAPVLKKLTKGRQEPEEFNENARTLLKDVEKRILEKHKRRGDADRVSIISCRKLSSPAGSIRPRRRRKGRFGMGGRASNIASSSHTSFMPLPTDLLHNTSTRYPKGLRPQWGGSASVADPSEPGSRMSAAGSLAGGPFGGGMSHAGGVRMMRGGNGYQPSRLRNGMTPPTIEEESTQVESVVPPRTRTASHAGRAAKQQPQQQTVRMVSQPPSTIPPPMPMPHPTSLMPGGGHSGKERSRAAPVHHSKAPTYSKGPTHSKAPTHSHAPTSSHAHGVYGVSSHHREEVPRVTVVPPTSVGQSSKEWLPQFTHPDPNEVKVLWMAPEEGHNPGRKDESRKARRKEEDRKRKEDERRWKEDERRRKDDARRKDDERRKEDERRRRDDERRHKDSDQKRKDDERRRREDDRRRKEEIYAEEDARRRRRKEREREEREYDEYDRRRREDRRRLEKYDERHRRVDERRGERRSERDRERDRERGGRERGYERGYGSSRRRRH</sequence>
<feature type="compositionally biased region" description="Basic and acidic residues" evidence="1">
    <location>
        <begin position="605"/>
        <end position="619"/>
    </location>
</feature>
<proteinExistence type="predicted"/>
<evidence type="ECO:0000313" key="3">
    <source>
        <dbReference type="Proteomes" id="UP000054007"/>
    </source>
</evidence>
<feature type="region of interest" description="Disordered" evidence="1">
    <location>
        <begin position="500"/>
        <end position="619"/>
    </location>
</feature>
<feature type="compositionally biased region" description="Polar residues" evidence="1">
    <location>
        <begin position="376"/>
        <end position="385"/>
    </location>
</feature>
<feature type="compositionally biased region" description="Pro residues" evidence="1">
    <location>
        <begin position="391"/>
        <end position="401"/>
    </location>
</feature>
<protein>
    <submittedName>
        <fullName evidence="2">Uncharacterized protein</fullName>
    </submittedName>
</protein>
<keyword evidence="3" id="KW-1185">Reference proteome</keyword>
<gene>
    <name evidence="2" type="ORF">CYLTODRAFT_150112</name>
</gene>
<feature type="compositionally biased region" description="Basic and acidic residues" evidence="1">
    <location>
        <begin position="503"/>
        <end position="598"/>
    </location>
</feature>
<feature type="region of interest" description="Disordered" evidence="1">
    <location>
        <begin position="335"/>
        <end position="464"/>
    </location>
</feature>
<dbReference type="EMBL" id="KN880724">
    <property type="protein sequence ID" value="KIY63063.1"/>
    <property type="molecule type" value="Genomic_DNA"/>
</dbReference>
<feature type="compositionally biased region" description="Low complexity" evidence="1">
    <location>
        <begin position="440"/>
        <end position="452"/>
    </location>
</feature>